<dbReference type="EMBL" id="BAAAPW010000006">
    <property type="protein sequence ID" value="GAA2043984.1"/>
    <property type="molecule type" value="Genomic_DNA"/>
</dbReference>
<keyword evidence="3" id="KW-1185">Reference proteome</keyword>
<protein>
    <submittedName>
        <fullName evidence="2">Uncharacterized protein</fullName>
    </submittedName>
</protein>
<evidence type="ECO:0000313" key="2">
    <source>
        <dbReference type="EMBL" id="GAA2043984.1"/>
    </source>
</evidence>
<accession>A0ABN2UUN8</accession>
<organism evidence="2 3">
    <name type="scientific">Agromyces tropicus</name>
    <dbReference type="NCBI Taxonomy" id="555371"/>
    <lineage>
        <taxon>Bacteria</taxon>
        <taxon>Bacillati</taxon>
        <taxon>Actinomycetota</taxon>
        <taxon>Actinomycetes</taxon>
        <taxon>Micrococcales</taxon>
        <taxon>Microbacteriaceae</taxon>
        <taxon>Agromyces</taxon>
    </lineage>
</organism>
<keyword evidence="1" id="KW-0732">Signal</keyword>
<gene>
    <name evidence="2" type="ORF">GCM10009819_33500</name>
</gene>
<name>A0ABN2UUN8_9MICO</name>
<feature type="chain" id="PRO_5046804668" evidence="1">
    <location>
        <begin position="34"/>
        <end position="194"/>
    </location>
</feature>
<comment type="caution">
    <text evidence="2">The sequence shown here is derived from an EMBL/GenBank/DDBJ whole genome shotgun (WGS) entry which is preliminary data.</text>
</comment>
<evidence type="ECO:0000313" key="3">
    <source>
        <dbReference type="Proteomes" id="UP001501196"/>
    </source>
</evidence>
<sequence>MNTMSRSRVGRVLGTGLAIGFAASVVMSVPATAKPIDRGSDVVETTFTDTNFCDAGVTVEVNGVEEVEYRFNARKPGTAPYWHANVWAHWTYENLDGDVVRETTRLVDKDLAITDNGDGTLTILVLATGNTTIFDESGTAIARNPGQVRYEVLIDHNGTPEDPSDDEFLEFLGLVKESTGRTDDFCAAVLPVLG</sequence>
<proteinExistence type="predicted"/>
<dbReference type="Proteomes" id="UP001501196">
    <property type="component" value="Unassembled WGS sequence"/>
</dbReference>
<reference evidence="2 3" key="1">
    <citation type="journal article" date="2019" name="Int. J. Syst. Evol. Microbiol.">
        <title>The Global Catalogue of Microorganisms (GCM) 10K type strain sequencing project: providing services to taxonomists for standard genome sequencing and annotation.</title>
        <authorList>
            <consortium name="The Broad Institute Genomics Platform"/>
            <consortium name="The Broad Institute Genome Sequencing Center for Infectious Disease"/>
            <person name="Wu L."/>
            <person name="Ma J."/>
        </authorList>
    </citation>
    <scope>NUCLEOTIDE SEQUENCE [LARGE SCALE GENOMIC DNA]</scope>
    <source>
        <strain evidence="2 3">JCM 15672</strain>
    </source>
</reference>
<evidence type="ECO:0000256" key="1">
    <source>
        <dbReference type="SAM" id="SignalP"/>
    </source>
</evidence>
<feature type="signal peptide" evidence="1">
    <location>
        <begin position="1"/>
        <end position="33"/>
    </location>
</feature>